<dbReference type="Proteomes" id="UP000192284">
    <property type="component" value="Unassembled WGS sequence"/>
</dbReference>
<name>A0A1W9ZHR4_MYCAN</name>
<gene>
    <name evidence="3" type="ORF">BST12_21975</name>
</gene>
<proteinExistence type="predicted"/>
<dbReference type="Gene3D" id="1.10.287.850">
    <property type="entry name" value="HP0062-like domain"/>
    <property type="match status" value="1"/>
</dbReference>
<dbReference type="Pfam" id="PF00934">
    <property type="entry name" value="PE"/>
    <property type="match status" value="1"/>
</dbReference>
<feature type="non-terminal residue" evidence="3">
    <location>
        <position position="191"/>
    </location>
</feature>
<dbReference type="Pfam" id="PF21526">
    <property type="entry name" value="PGRS"/>
    <property type="match status" value="1"/>
</dbReference>
<keyword evidence="4" id="KW-1185">Reference proteome</keyword>
<dbReference type="InterPro" id="IPR048996">
    <property type="entry name" value="PGRS_rpt"/>
</dbReference>
<dbReference type="InterPro" id="IPR038332">
    <property type="entry name" value="PPE_sf"/>
</dbReference>
<accession>A0A1W9ZHR4</accession>
<dbReference type="AlphaFoldDB" id="A0A1W9ZHR4"/>
<dbReference type="EMBL" id="MVHE01000051">
    <property type="protein sequence ID" value="ORA15353.1"/>
    <property type="molecule type" value="Genomic_DNA"/>
</dbReference>
<sequence>MMSFVIAAPGTMGSAAAGLTDIGSALSAANAAAAARTTGLLAAAEDEVSAAVAAFFGTYGRGYQALSQQAMTFHDQFVRAIAGGGDMYAVAEAASNNSMLGLLDLVNAPTMAAVGRPLFGNGANGLNGTGQAGGPGGIISGNGGNGGSGAPGQPGGAGGSAGMFGNGGAGGAGGIGARGGAGGNGGSTFGN</sequence>
<feature type="region of interest" description="Disordered" evidence="1">
    <location>
        <begin position="134"/>
        <end position="161"/>
    </location>
</feature>
<evidence type="ECO:0000256" key="1">
    <source>
        <dbReference type="SAM" id="MobiDB-lite"/>
    </source>
</evidence>
<reference evidence="3 4" key="1">
    <citation type="submission" date="2017-02" db="EMBL/GenBank/DDBJ databases">
        <title>The new phylogeny of genus Mycobacterium.</title>
        <authorList>
            <person name="Tortoli E."/>
            <person name="Trovato A."/>
            <person name="Cirillo D.M."/>
        </authorList>
    </citation>
    <scope>NUCLEOTIDE SEQUENCE [LARGE SCALE GENOMIC DNA]</scope>
    <source>
        <strain evidence="3 4">DSM 45057</strain>
    </source>
</reference>
<protein>
    <submittedName>
        <fullName evidence="3">PE family protein</fullName>
    </submittedName>
</protein>
<dbReference type="SUPFAM" id="SSF140459">
    <property type="entry name" value="PE/PPE dimer-like"/>
    <property type="match status" value="1"/>
</dbReference>
<comment type="caution">
    <text evidence="3">The sequence shown here is derived from an EMBL/GenBank/DDBJ whole genome shotgun (WGS) entry which is preliminary data.</text>
</comment>
<evidence type="ECO:0000313" key="4">
    <source>
        <dbReference type="Proteomes" id="UP000192284"/>
    </source>
</evidence>
<evidence type="ECO:0000313" key="3">
    <source>
        <dbReference type="EMBL" id="ORA15353.1"/>
    </source>
</evidence>
<organism evidence="3 4">
    <name type="scientific">Mycobacterium angelicum</name>
    <dbReference type="NCBI Taxonomy" id="470074"/>
    <lineage>
        <taxon>Bacteria</taxon>
        <taxon>Bacillati</taxon>
        <taxon>Actinomycetota</taxon>
        <taxon>Actinomycetes</taxon>
        <taxon>Mycobacteriales</taxon>
        <taxon>Mycobacteriaceae</taxon>
        <taxon>Mycobacterium</taxon>
    </lineage>
</organism>
<dbReference type="InterPro" id="IPR000084">
    <property type="entry name" value="PE-PGRS_N"/>
</dbReference>
<feature type="domain" description="PE" evidence="2">
    <location>
        <begin position="5"/>
        <end position="94"/>
    </location>
</feature>
<evidence type="ECO:0000259" key="2">
    <source>
        <dbReference type="Pfam" id="PF00934"/>
    </source>
</evidence>